<dbReference type="PANTHER" id="PTHR20914:SF24">
    <property type="entry name" value="LYMPHOCYTE ANTIGEN 6 FAMILY MEMBER M2-RELATED"/>
    <property type="match status" value="1"/>
</dbReference>
<dbReference type="InterPro" id="IPR035076">
    <property type="entry name" value="Toxin/TOLIP"/>
</dbReference>
<gene>
    <name evidence="10" type="ORF">H4Q32_027946</name>
</gene>
<keyword evidence="6" id="KW-0472">Membrane</keyword>
<dbReference type="Pfam" id="PF00021">
    <property type="entry name" value="UPAR_LY6"/>
    <property type="match status" value="1"/>
</dbReference>
<evidence type="ECO:0000256" key="1">
    <source>
        <dbReference type="ARBA" id="ARBA00004236"/>
    </source>
</evidence>
<dbReference type="SMART" id="SM00134">
    <property type="entry name" value="LU"/>
    <property type="match status" value="4"/>
</dbReference>
<feature type="domain" description="UPAR/Ly6" evidence="9">
    <location>
        <begin position="109"/>
        <end position="187"/>
    </location>
</feature>
<evidence type="ECO:0000256" key="6">
    <source>
        <dbReference type="ARBA" id="ARBA00023136"/>
    </source>
</evidence>
<dbReference type="InterPro" id="IPR050918">
    <property type="entry name" value="CNF-like_PLA2_Inhibitor"/>
</dbReference>
<dbReference type="InterPro" id="IPR018363">
    <property type="entry name" value="CD59_antigen_CS"/>
</dbReference>
<keyword evidence="11" id="KW-1185">Reference proteome</keyword>
<feature type="chain" id="PRO_5046538222" evidence="8">
    <location>
        <begin position="18"/>
        <end position="461"/>
    </location>
</feature>
<organism evidence="10 11">
    <name type="scientific">Labeo rohita</name>
    <name type="common">Indian major carp</name>
    <name type="synonym">Cyprinus rohita</name>
    <dbReference type="NCBI Taxonomy" id="84645"/>
    <lineage>
        <taxon>Eukaryota</taxon>
        <taxon>Metazoa</taxon>
        <taxon>Chordata</taxon>
        <taxon>Craniata</taxon>
        <taxon>Vertebrata</taxon>
        <taxon>Euteleostomi</taxon>
        <taxon>Actinopterygii</taxon>
        <taxon>Neopterygii</taxon>
        <taxon>Teleostei</taxon>
        <taxon>Ostariophysi</taxon>
        <taxon>Cypriniformes</taxon>
        <taxon>Cyprinidae</taxon>
        <taxon>Labeoninae</taxon>
        <taxon>Labeonini</taxon>
        <taxon>Labeo</taxon>
    </lineage>
</organism>
<dbReference type="SUPFAM" id="SSF58104">
    <property type="entry name" value="Methyl-accepting chemotaxis protein (MCP) signaling domain"/>
    <property type="match status" value="1"/>
</dbReference>
<comment type="caution">
    <text evidence="10">The sequence shown here is derived from an EMBL/GenBank/DDBJ whole genome shotgun (WGS) entry which is preliminary data.</text>
</comment>
<evidence type="ECO:0000256" key="8">
    <source>
        <dbReference type="SAM" id="SignalP"/>
    </source>
</evidence>
<evidence type="ECO:0000256" key="2">
    <source>
        <dbReference type="ARBA" id="ARBA00004613"/>
    </source>
</evidence>
<evidence type="ECO:0000256" key="7">
    <source>
        <dbReference type="ARBA" id="ARBA00023180"/>
    </source>
</evidence>
<sequence length="461" mass="50217">MDLQISAFLLFILFAAGHSLRCFQCYDMAGSCLYPAIKTCPIGYSKCMLTTKVSNLGQSRETKMTDKDCAVDCQNDFMNFGTEKASYSCCDTDFCNVADASADTSNGKKCYYCVGKNCSNTVNCSGKEDHCITIIMDFNESVFLKGCVSKSVCDAAASKVSKIKNVSCCSGNLCNSDNSITQNITQSPNGAQSIIDVSLSFCCITKGHSLSCYQCWNNTGSCVVPNVTGCASAYSNCRSLTTVSRAGIIENRKECIDNCTSGSINYGIKQMFYSCCDTDLCNDQAPVDLSSPNGNKCYYCDEHNCSNTVNCSGSEDHCITKKYLNESLILKGCASQSICDFLASFSNISCCKGNLCNDVTQNITQYTAVTQNFVQNITQIFSVTKNFIQNITQIINGSQNVTQIINGTQNITQNVTQIVNVTQNITQNVPEKVTQKVPQSSNSAKRITQSFLLLLIVYLIK</sequence>
<feature type="domain" description="UPAR/Ly6" evidence="9">
    <location>
        <begin position="20"/>
        <end position="107"/>
    </location>
</feature>
<evidence type="ECO:0000259" key="9">
    <source>
        <dbReference type="SMART" id="SM00134"/>
    </source>
</evidence>
<evidence type="ECO:0000256" key="3">
    <source>
        <dbReference type="ARBA" id="ARBA00022475"/>
    </source>
</evidence>
<keyword evidence="10" id="KW-0675">Receptor</keyword>
<dbReference type="Pfam" id="PF00087">
    <property type="entry name" value="Toxin_TOLIP"/>
    <property type="match status" value="3"/>
</dbReference>
<evidence type="ECO:0000256" key="4">
    <source>
        <dbReference type="ARBA" id="ARBA00022525"/>
    </source>
</evidence>
<dbReference type="Proteomes" id="UP000830375">
    <property type="component" value="Unassembled WGS sequence"/>
</dbReference>
<accession>A0ABQ8L912</accession>
<feature type="signal peptide" evidence="8">
    <location>
        <begin position="1"/>
        <end position="17"/>
    </location>
</feature>
<proteinExistence type="predicted"/>
<dbReference type="EMBL" id="JACTAM010000510">
    <property type="protein sequence ID" value="KAI2647214.1"/>
    <property type="molecule type" value="Genomic_DNA"/>
</dbReference>
<dbReference type="PANTHER" id="PTHR20914">
    <property type="entry name" value="LY6/PLAUR DOMAIN-CONTAINING PROTEIN 8"/>
    <property type="match status" value="1"/>
</dbReference>
<reference evidence="10 11" key="1">
    <citation type="submission" date="2022-01" db="EMBL/GenBank/DDBJ databases">
        <title>A high-quality chromosome-level genome assembly of rohu carp, Labeo rohita.</title>
        <authorList>
            <person name="Arick M.A. II"/>
            <person name="Hsu C.-Y."/>
            <person name="Magbanua Z."/>
            <person name="Pechanova O."/>
            <person name="Grover C."/>
            <person name="Miller E."/>
            <person name="Thrash A."/>
            <person name="Ezzel L."/>
            <person name="Alam S."/>
            <person name="Benzie J."/>
            <person name="Hamilton M."/>
            <person name="Karsi A."/>
            <person name="Lawrence M.L."/>
            <person name="Peterson D.G."/>
        </authorList>
    </citation>
    <scope>NUCLEOTIDE SEQUENCE [LARGE SCALE GENOMIC DNA]</scope>
    <source>
        <strain evidence="11">BAU-BD-2019</strain>
        <tissue evidence="10">Blood</tissue>
    </source>
</reference>
<dbReference type="SUPFAM" id="SSF57302">
    <property type="entry name" value="Snake toxin-like"/>
    <property type="match status" value="4"/>
</dbReference>
<keyword evidence="3" id="KW-1003">Cell membrane</keyword>
<feature type="domain" description="UPAR/Ly6" evidence="9">
    <location>
        <begin position="210"/>
        <end position="294"/>
    </location>
</feature>
<keyword evidence="7" id="KW-0325">Glycoprotein</keyword>
<evidence type="ECO:0000313" key="11">
    <source>
        <dbReference type="Proteomes" id="UP000830375"/>
    </source>
</evidence>
<dbReference type="InterPro" id="IPR045860">
    <property type="entry name" value="Snake_toxin-like_sf"/>
</dbReference>
<keyword evidence="5 8" id="KW-0732">Signal</keyword>
<dbReference type="PROSITE" id="PS00983">
    <property type="entry name" value="LY6_UPAR"/>
    <property type="match status" value="1"/>
</dbReference>
<evidence type="ECO:0000313" key="10">
    <source>
        <dbReference type="EMBL" id="KAI2647214.1"/>
    </source>
</evidence>
<evidence type="ECO:0000256" key="5">
    <source>
        <dbReference type="ARBA" id="ARBA00022729"/>
    </source>
</evidence>
<dbReference type="Gene3D" id="2.10.60.10">
    <property type="entry name" value="CD59"/>
    <property type="match status" value="4"/>
</dbReference>
<name>A0ABQ8L912_LABRO</name>
<protein>
    <submittedName>
        <fullName evidence="10">Urokinase plasminogen activator surface receptor</fullName>
    </submittedName>
</protein>
<feature type="domain" description="UPAR/Ly6" evidence="9">
    <location>
        <begin position="296"/>
        <end position="370"/>
    </location>
</feature>
<comment type="subcellular location">
    <subcellularLocation>
        <location evidence="1">Cell membrane</location>
    </subcellularLocation>
    <subcellularLocation>
        <location evidence="2">Secreted</location>
    </subcellularLocation>
</comment>
<dbReference type="InterPro" id="IPR016054">
    <property type="entry name" value="LY6_UPA_recep-like"/>
</dbReference>
<keyword evidence="4" id="KW-0964">Secreted</keyword>